<dbReference type="Proteomes" id="UP000092420">
    <property type="component" value="Unassembled WGS sequence"/>
</dbReference>
<protein>
    <submittedName>
        <fullName evidence="1">DNA polymerase III subunit beta</fullName>
    </submittedName>
</protein>
<organism evidence="1 2">
    <name type="scientific">Candidatus Methanofastidiosum methylothiophilum</name>
    <dbReference type="NCBI Taxonomy" id="1705564"/>
    <lineage>
        <taxon>Archaea</taxon>
        <taxon>Methanobacteriati</taxon>
        <taxon>Methanobacteriota</taxon>
        <taxon>Stenosarchaea group</taxon>
        <taxon>Candidatus Methanofastidiosia</taxon>
        <taxon>Candidatus Methanofastidiosales</taxon>
        <taxon>Candidatus Methanofastidiosaceae</taxon>
        <taxon>Candidatus Methanofastidiosum</taxon>
    </lineage>
</organism>
<dbReference type="Gene3D" id="3.10.150.10">
    <property type="entry name" value="DNA Polymerase III, subunit A, domain 2"/>
    <property type="match status" value="1"/>
</dbReference>
<reference evidence="1 2" key="1">
    <citation type="journal article" date="2016" name="ISME J.">
        <title>Chasing the elusive Euryarchaeota class WSA2: genomes reveal a uniquely fastidious methyl-reducing methanogen.</title>
        <authorList>
            <person name="Nobu M.K."/>
            <person name="Narihiro T."/>
            <person name="Kuroda K."/>
            <person name="Mei R."/>
            <person name="Liu W.T."/>
        </authorList>
    </citation>
    <scope>NUCLEOTIDE SEQUENCE [LARGE SCALE GENOMIC DNA]</scope>
    <source>
        <strain evidence="1">ADurb1013_Bin02101</strain>
    </source>
</reference>
<accession>A0A150J4Z6</accession>
<name>A0A150J4Z6_9EURY</name>
<dbReference type="EMBL" id="LNJB01000051">
    <property type="protein sequence ID" value="KYC52185.1"/>
    <property type="molecule type" value="Genomic_DNA"/>
</dbReference>
<comment type="caution">
    <text evidence="1">The sequence shown here is derived from an EMBL/GenBank/DDBJ whole genome shotgun (WGS) entry which is preliminary data.</text>
</comment>
<dbReference type="AlphaFoldDB" id="A0A150J4Z6"/>
<evidence type="ECO:0000313" key="2">
    <source>
        <dbReference type="Proteomes" id="UP000092420"/>
    </source>
</evidence>
<proteinExistence type="predicted"/>
<sequence length="344" mass="39967">MLIQNNFPKDFMDLAQNIVTKKANIFRFVCSTGDKLVATNMDETLVQCGNYKEGFYSPKESAVLQKLYIENEFKDSYKKDDKEPFESCVLYQKDVFFYKINDSIRNKIKIAELYTSKDPAREFMQGVFFDKEGKIVATDGRIMYVTNGIPEFPVCQIKVTKILLKILDIADYIEMGIKYANSKNKETNQEVRVAKYIIFNFKIGTSEFTYSCKLIEGKFPNWKAVIPEKQDFHVVPFDKKIWKDIYSASKKLQPRYDKNLYFTIEDSNHVTISNDDIVYATIEWSIEPDINKRNVLVFNADYLNILLTKSGELIDIGYTNFLRAFTFTYKDGSIAVAMPTQIKE</sequence>
<gene>
    <name evidence="1" type="ORF">AN188_01606</name>
</gene>
<evidence type="ECO:0000313" key="1">
    <source>
        <dbReference type="EMBL" id="KYC52185.1"/>
    </source>
</evidence>